<dbReference type="Pfam" id="PF18911">
    <property type="entry name" value="PKD_4"/>
    <property type="match status" value="1"/>
</dbReference>
<dbReference type="InterPro" id="IPR000601">
    <property type="entry name" value="PKD_dom"/>
</dbReference>
<dbReference type="EMBL" id="SKFH01000005">
    <property type="protein sequence ID" value="TCZ73755.1"/>
    <property type="molecule type" value="Genomic_DNA"/>
</dbReference>
<dbReference type="Gene3D" id="2.60.40.10">
    <property type="entry name" value="Immunoglobulins"/>
    <property type="match status" value="4"/>
</dbReference>
<dbReference type="SUPFAM" id="SSF49299">
    <property type="entry name" value="PKD domain"/>
    <property type="match status" value="4"/>
</dbReference>
<dbReference type="Proteomes" id="UP000295164">
    <property type="component" value="Unassembled WGS sequence"/>
</dbReference>
<dbReference type="InterPro" id="IPR022409">
    <property type="entry name" value="PKD/Chitinase_dom"/>
</dbReference>
<dbReference type="Pfam" id="PF00801">
    <property type="entry name" value="PKD"/>
    <property type="match status" value="1"/>
</dbReference>
<gene>
    <name evidence="2" type="ORF">E0486_05520</name>
</gene>
<dbReference type="InterPro" id="IPR035986">
    <property type="entry name" value="PKD_dom_sf"/>
</dbReference>
<proteinExistence type="predicted"/>
<dbReference type="NCBIfam" id="TIGR04131">
    <property type="entry name" value="Bac_Flav_CTERM"/>
    <property type="match status" value="1"/>
</dbReference>
<dbReference type="CDD" id="cd00146">
    <property type="entry name" value="PKD"/>
    <property type="match status" value="3"/>
</dbReference>
<dbReference type="AlphaFoldDB" id="A0A4R4E7Q0"/>
<dbReference type="PANTHER" id="PTHR35580">
    <property type="entry name" value="CELL SURFACE GLYCOPROTEIN (S-LAYER PROTEIN)-LIKE PROTEIN"/>
    <property type="match status" value="1"/>
</dbReference>
<keyword evidence="3" id="KW-1185">Reference proteome</keyword>
<dbReference type="PROSITE" id="PS50093">
    <property type="entry name" value="PKD"/>
    <property type="match status" value="4"/>
</dbReference>
<comment type="caution">
    <text evidence="2">The sequence shown here is derived from an EMBL/GenBank/DDBJ whole genome shotgun (WGS) entry which is preliminary data.</text>
</comment>
<dbReference type="OrthoDB" id="1652165at2"/>
<reference evidence="2 3" key="1">
    <citation type="submission" date="2019-03" db="EMBL/GenBank/DDBJ databases">
        <authorList>
            <person name="Kim M.K.M."/>
        </authorList>
    </citation>
    <scope>NUCLEOTIDE SEQUENCE [LARGE SCALE GENOMIC DNA]</scope>
    <source>
        <strain evidence="2 3">17J68-15</strain>
    </source>
</reference>
<evidence type="ECO:0000313" key="3">
    <source>
        <dbReference type="Proteomes" id="UP000295164"/>
    </source>
</evidence>
<sequence length="1167" mass="125762">MAQPNAPLSFTENKGQWDPVVRYRAEVSAGAFYLRSTGFTVVQQDLADLVRVQDMLHRREKSDQEFPVRSHAYSADFIGAGKAATFQADKPLPGVSNYFIGNDPAQWGTGCREYQGVTVRDLYPNIDLRYYSENGKLKYDLIVRPGGDPGQIELRYSHTDGLSIKEKGLLQIETSVGAVRELPPYAYQYTDAGRQTVTCNYRLKDSTLRFNVRAYDSRKVLVIDPTIVFASFAGSHANNWGYTATYGPDGSFFGGGIVFGPGFPTYQGSYQQNFGNGSVDIGIIKLSPDGSSREYATYIGGSGDEQPHSLWCDPAGNLIIAGRSNSANFPSLVSKGPNGSFDLVVVKLNATGSALLGSIRMGGSGDDCVNIDPSHSGPPTTLKHNYGDDGRSEVILDDAGNIYVASCSRATGFPVTNGSTLSGEQDAVVVKINPALSDLVWATYLGGTGLDGAYVLSVGPINGNLYVGGGTTSPTLPGASGTMGPANHGDVDGFVTEFTNSGTLLRTAFIGTPAYDQIYGLKMDRTGIPYIMGQTLGSWQNVNAAYHVANARQFIAKLEPDLSGFIYSMAFGTSNASDVNISPTAFLVDRCENVYVSGWGGAASGFTSVGTLGLPVTSDAVVMTPPYNSPAQTDGKDFYFFVLKKNATQQLYGSFFGENSPNAFPDHVDGGTSRFDANGVIYQATCANCTTPHPYWPATPGAWAQQNPANGCNLGMIKIALNLAGLAAGVQSSIDGVVRDTAGCVPLTVQFRDTVANAVTYEWDLNGDGVTDQTTTQPNIQYTYNAVGSYRVRLIAVDPNSCNVRDTSYVNIRVGSLKAKPDFGFRKLNPCDSLKFEFTNLTPPQPSRPFTNNTFVWQFLDENSTETRGPGPFSHSFPRPGSYRVRLTIVDTSFCNAPESKDTVVNVAVLVKARFETPATGCAPYNAVFTNTSEGGQTFTWDFGDGTTSTAPTPPPHFYPNPGTYTIRLTAVDSGTCNIIDSTKFVITLSDKPQAGIGTVSPQPPIPNSALTFENTSSSDAVSFKWLYGDGDTLLTISRLPVRHEYNTADSFEVLLIAINANGCPDTTRRWVTTLVEPAVDVPNAFTPLSGGINSIVYARGFGIADMHFTIWNRWGQKVFETNDRHLGWDGTYKGKLQPMDVYAYTLEVTFVDGKKATKKGDITLIR</sequence>
<dbReference type="PANTHER" id="PTHR35580:SF1">
    <property type="entry name" value="PHYTASE-LIKE DOMAIN-CONTAINING PROTEIN"/>
    <property type="match status" value="1"/>
</dbReference>
<dbReference type="Pfam" id="PF13585">
    <property type="entry name" value="CHU_C"/>
    <property type="match status" value="1"/>
</dbReference>
<dbReference type="InterPro" id="IPR013783">
    <property type="entry name" value="Ig-like_fold"/>
</dbReference>
<dbReference type="InterPro" id="IPR026341">
    <property type="entry name" value="T9SS_type_B"/>
</dbReference>
<protein>
    <submittedName>
        <fullName evidence="2">PKD domain-containing protein</fullName>
    </submittedName>
</protein>
<accession>A0A4R4E7Q0</accession>
<dbReference type="SMART" id="SM00089">
    <property type="entry name" value="PKD"/>
    <property type="match status" value="3"/>
</dbReference>
<dbReference type="Pfam" id="PF25778">
    <property type="entry name" value="DUF7948"/>
    <property type="match status" value="1"/>
</dbReference>
<dbReference type="InterPro" id="IPR057708">
    <property type="entry name" value="DUF7948"/>
</dbReference>
<dbReference type="InterPro" id="IPR052918">
    <property type="entry name" value="Motility_Chemotaxis_Reg"/>
</dbReference>
<feature type="domain" description="PKD" evidence="1">
    <location>
        <begin position="757"/>
        <end position="817"/>
    </location>
</feature>
<evidence type="ECO:0000313" key="2">
    <source>
        <dbReference type="EMBL" id="TCZ73755.1"/>
    </source>
</evidence>
<organism evidence="2 3">
    <name type="scientific">Flaviaesturariibacter aridisoli</name>
    <dbReference type="NCBI Taxonomy" id="2545761"/>
    <lineage>
        <taxon>Bacteria</taxon>
        <taxon>Pseudomonadati</taxon>
        <taxon>Bacteroidota</taxon>
        <taxon>Chitinophagia</taxon>
        <taxon>Chitinophagales</taxon>
        <taxon>Chitinophagaceae</taxon>
        <taxon>Flaviaestuariibacter</taxon>
    </lineage>
</organism>
<feature type="domain" description="PKD" evidence="1">
    <location>
        <begin position="1011"/>
        <end position="1063"/>
    </location>
</feature>
<evidence type="ECO:0000259" key="1">
    <source>
        <dbReference type="PROSITE" id="PS50093"/>
    </source>
</evidence>
<feature type="domain" description="PKD" evidence="1">
    <location>
        <begin position="854"/>
        <end position="892"/>
    </location>
</feature>
<name>A0A4R4E7Q0_9BACT</name>
<feature type="domain" description="PKD" evidence="1">
    <location>
        <begin position="938"/>
        <end position="974"/>
    </location>
</feature>